<organism evidence="2 3">
    <name type="scientific">Lutibaculum baratangense AMV1</name>
    <dbReference type="NCBI Taxonomy" id="631454"/>
    <lineage>
        <taxon>Bacteria</taxon>
        <taxon>Pseudomonadati</taxon>
        <taxon>Pseudomonadota</taxon>
        <taxon>Alphaproteobacteria</taxon>
        <taxon>Hyphomicrobiales</taxon>
        <taxon>Tepidamorphaceae</taxon>
        <taxon>Lutibaculum</taxon>
    </lineage>
</organism>
<sequence length="161" mass="17381">MSYRSALASVPQKPVIAACLVVTALVAIWYGWSRYEVCRERGELSAALRDWARSTLDGHTRPLEAAAPFVWDEVRIAEGVAETEIAPLACPFGGHWGKDERASLARAGGLTLFGFFAGGRLVALGDFRRDWASFEGVEGALAREAAVFEAADGQTLRPVAQ</sequence>
<dbReference type="RefSeq" id="WP_023431648.1">
    <property type="nucleotide sequence ID" value="NZ_AWXZ01000018.1"/>
</dbReference>
<evidence type="ECO:0000256" key="1">
    <source>
        <dbReference type="SAM" id="Phobius"/>
    </source>
</evidence>
<keyword evidence="1" id="KW-0472">Membrane</keyword>
<keyword evidence="3" id="KW-1185">Reference proteome</keyword>
<proteinExistence type="predicted"/>
<accession>V4TI37</accession>
<gene>
    <name evidence="2" type="ORF">N177_1506</name>
</gene>
<dbReference type="AlphaFoldDB" id="V4TI37"/>
<dbReference type="EMBL" id="AWXZ01000018">
    <property type="protein sequence ID" value="ESR25673.1"/>
    <property type="molecule type" value="Genomic_DNA"/>
</dbReference>
<evidence type="ECO:0000313" key="3">
    <source>
        <dbReference type="Proteomes" id="UP000017819"/>
    </source>
</evidence>
<comment type="caution">
    <text evidence="2">The sequence shown here is derived from an EMBL/GenBank/DDBJ whole genome shotgun (WGS) entry which is preliminary data.</text>
</comment>
<keyword evidence="1" id="KW-1133">Transmembrane helix</keyword>
<protein>
    <submittedName>
        <fullName evidence="2">Uncharacterized protein</fullName>
    </submittedName>
</protein>
<keyword evidence="1" id="KW-0812">Transmembrane</keyword>
<reference evidence="2 3" key="1">
    <citation type="journal article" date="2014" name="Genome Announc.">
        <title>Draft Genome Sequence of Lutibaculum baratangense Strain AMV1T, Isolated from a Mud Volcano in Andamans, India.</title>
        <authorList>
            <person name="Singh A."/>
            <person name="Sreenivas A."/>
            <person name="Sathyanarayana Reddy G."/>
            <person name="Pinnaka A.K."/>
            <person name="Shivaji S."/>
        </authorList>
    </citation>
    <scope>NUCLEOTIDE SEQUENCE [LARGE SCALE GENOMIC DNA]</scope>
    <source>
        <strain evidence="2 3">AMV1</strain>
    </source>
</reference>
<feature type="transmembrane region" description="Helical" evidence="1">
    <location>
        <begin position="15"/>
        <end position="32"/>
    </location>
</feature>
<dbReference type="STRING" id="631454.N177_1506"/>
<dbReference type="Proteomes" id="UP000017819">
    <property type="component" value="Unassembled WGS sequence"/>
</dbReference>
<evidence type="ECO:0000313" key="2">
    <source>
        <dbReference type="EMBL" id="ESR25673.1"/>
    </source>
</evidence>
<name>V4TI37_9HYPH</name>